<sequence>MLIYSQVIPTHQQQQYQPLRVVSCDSSDTVIIAKHAANPKE</sequence>
<dbReference type="WBParaSite" id="MhA1_Contig333.frz3.gene31">
    <property type="protein sequence ID" value="MhA1_Contig333.frz3.gene31"/>
    <property type="gene ID" value="MhA1_Contig333.frz3.gene31"/>
</dbReference>
<proteinExistence type="predicted"/>
<evidence type="ECO:0000313" key="1">
    <source>
        <dbReference type="Proteomes" id="UP000095281"/>
    </source>
</evidence>
<name>A0A1I8BMK9_MELHA</name>
<dbReference type="AlphaFoldDB" id="A0A1I8BMK9"/>
<keyword evidence="1" id="KW-1185">Reference proteome</keyword>
<dbReference type="Proteomes" id="UP000095281">
    <property type="component" value="Unplaced"/>
</dbReference>
<accession>A0A1I8BMK9</accession>
<evidence type="ECO:0000313" key="2">
    <source>
        <dbReference type="WBParaSite" id="MhA1_Contig333.frz3.gene31"/>
    </source>
</evidence>
<protein>
    <submittedName>
        <fullName evidence="2">Uncharacterized protein</fullName>
    </submittedName>
</protein>
<organism evidence="1 2">
    <name type="scientific">Meloidogyne hapla</name>
    <name type="common">Root-knot nematode worm</name>
    <dbReference type="NCBI Taxonomy" id="6305"/>
    <lineage>
        <taxon>Eukaryota</taxon>
        <taxon>Metazoa</taxon>
        <taxon>Ecdysozoa</taxon>
        <taxon>Nematoda</taxon>
        <taxon>Chromadorea</taxon>
        <taxon>Rhabditida</taxon>
        <taxon>Tylenchina</taxon>
        <taxon>Tylenchomorpha</taxon>
        <taxon>Tylenchoidea</taxon>
        <taxon>Meloidogynidae</taxon>
        <taxon>Meloidogyninae</taxon>
        <taxon>Meloidogyne</taxon>
    </lineage>
</organism>
<reference evidence="2" key="1">
    <citation type="submission" date="2016-11" db="UniProtKB">
        <authorList>
            <consortium name="WormBaseParasite"/>
        </authorList>
    </citation>
    <scope>IDENTIFICATION</scope>
</reference>